<gene>
    <name evidence="3" type="ORF">B0T18DRAFT_424191</name>
</gene>
<dbReference type="Gene3D" id="3.40.50.300">
    <property type="entry name" value="P-loop containing nucleotide triphosphate hydrolases"/>
    <property type="match status" value="1"/>
</dbReference>
<dbReference type="Pfam" id="PF01926">
    <property type="entry name" value="MMR_HSR1"/>
    <property type="match status" value="1"/>
</dbReference>
<evidence type="ECO:0000313" key="3">
    <source>
        <dbReference type="EMBL" id="KAK0753684.1"/>
    </source>
</evidence>
<evidence type="ECO:0000256" key="1">
    <source>
        <dbReference type="SAM" id="Coils"/>
    </source>
</evidence>
<protein>
    <submittedName>
        <fullName evidence="3">P-loop containing nucleoside triphosphate hydrolase protein</fullName>
    </submittedName>
</protein>
<dbReference type="InterPro" id="IPR027417">
    <property type="entry name" value="P-loop_NTPase"/>
</dbReference>
<sequence>MRQRKQEESLFTVLLLGVTGAGKSTFATHASGIALKIGDDIEPCTQDPLAVEFELDGRQIILIDTPGFDDDRRNDIEILRDVLKWIPSQPMLKSRSIDALILLHPVTRDMDGVTGGEKRRVELLQSLLGQDAHKRVTIATTMWESLEPGYAAQLEGELLHRKKGRMGKGGVWSGIVELGSAIDQHYNNKESAHKIIRDMIRRSNDMYRSKDASNGGALALGPSFFNKLLEQLEDQLHELRDRLFLHDREEEPELPYENDPRFGSQYKEWNEWRQEKQHLEDRIERCESQLKNLRTAIVWIGRAARFGRVMWASQVRLLSKLFT</sequence>
<keyword evidence="4" id="KW-1185">Reference proteome</keyword>
<dbReference type="InterPro" id="IPR006073">
    <property type="entry name" value="GTP-bd"/>
</dbReference>
<reference evidence="3" key="1">
    <citation type="submission" date="2023-06" db="EMBL/GenBank/DDBJ databases">
        <title>Genome-scale phylogeny and comparative genomics of the fungal order Sordariales.</title>
        <authorList>
            <consortium name="Lawrence Berkeley National Laboratory"/>
            <person name="Hensen N."/>
            <person name="Bonometti L."/>
            <person name="Westerberg I."/>
            <person name="Brannstrom I.O."/>
            <person name="Guillou S."/>
            <person name="Cros-Aarteil S."/>
            <person name="Calhoun S."/>
            <person name="Haridas S."/>
            <person name="Kuo A."/>
            <person name="Mondo S."/>
            <person name="Pangilinan J."/>
            <person name="Riley R."/>
            <person name="LaButti K."/>
            <person name="Andreopoulos B."/>
            <person name="Lipzen A."/>
            <person name="Chen C."/>
            <person name="Yanf M."/>
            <person name="Daum C."/>
            <person name="Ng V."/>
            <person name="Clum A."/>
            <person name="Steindorff A."/>
            <person name="Ohm R."/>
            <person name="Martin F."/>
            <person name="Silar P."/>
            <person name="Natvig D."/>
            <person name="Lalanne C."/>
            <person name="Gautier V."/>
            <person name="Ament-velasquez S.L."/>
            <person name="Kruys A."/>
            <person name="Hutchinson M.I."/>
            <person name="Powell A.J."/>
            <person name="Barry K."/>
            <person name="Miller A.N."/>
            <person name="Grigoriev I.V."/>
            <person name="Debuchy R."/>
            <person name="Gladieux P."/>
            <person name="Thoren M.H."/>
            <person name="Johannesson H."/>
        </authorList>
    </citation>
    <scope>NUCLEOTIDE SEQUENCE</scope>
    <source>
        <strain evidence="3">SMH3187-1</strain>
    </source>
</reference>
<name>A0AA40F9H1_9PEZI</name>
<accession>A0AA40F9H1</accession>
<feature type="coiled-coil region" evidence="1">
    <location>
        <begin position="229"/>
        <end position="296"/>
    </location>
</feature>
<keyword evidence="1" id="KW-0175">Coiled coil</keyword>
<dbReference type="SUPFAM" id="SSF52540">
    <property type="entry name" value="P-loop containing nucleoside triphosphate hydrolases"/>
    <property type="match status" value="1"/>
</dbReference>
<comment type="caution">
    <text evidence="3">The sequence shown here is derived from an EMBL/GenBank/DDBJ whole genome shotgun (WGS) entry which is preliminary data.</text>
</comment>
<evidence type="ECO:0000259" key="2">
    <source>
        <dbReference type="Pfam" id="PF01926"/>
    </source>
</evidence>
<evidence type="ECO:0000313" key="4">
    <source>
        <dbReference type="Proteomes" id="UP001172155"/>
    </source>
</evidence>
<proteinExistence type="predicted"/>
<keyword evidence="3" id="KW-0378">Hydrolase</keyword>
<dbReference type="AlphaFoldDB" id="A0AA40F9H1"/>
<feature type="domain" description="G" evidence="2">
    <location>
        <begin position="13"/>
        <end position="103"/>
    </location>
</feature>
<dbReference type="EMBL" id="JAUKUD010000001">
    <property type="protein sequence ID" value="KAK0753684.1"/>
    <property type="molecule type" value="Genomic_DNA"/>
</dbReference>
<dbReference type="GO" id="GO:0005525">
    <property type="term" value="F:GTP binding"/>
    <property type="evidence" value="ECO:0007669"/>
    <property type="project" value="InterPro"/>
</dbReference>
<organism evidence="3 4">
    <name type="scientific">Schizothecium vesticola</name>
    <dbReference type="NCBI Taxonomy" id="314040"/>
    <lineage>
        <taxon>Eukaryota</taxon>
        <taxon>Fungi</taxon>
        <taxon>Dikarya</taxon>
        <taxon>Ascomycota</taxon>
        <taxon>Pezizomycotina</taxon>
        <taxon>Sordariomycetes</taxon>
        <taxon>Sordariomycetidae</taxon>
        <taxon>Sordariales</taxon>
        <taxon>Schizotheciaceae</taxon>
        <taxon>Schizothecium</taxon>
    </lineage>
</organism>
<dbReference type="GO" id="GO:0016787">
    <property type="term" value="F:hydrolase activity"/>
    <property type="evidence" value="ECO:0007669"/>
    <property type="project" value="UniProtKB-KW"/>
</dbReference>
<dbReference type="Proteomes" id="UP001172155">
    <property type="component" value="Unassembled WGS sequence"/>
</dbReference>